<organism evidence="2 3">
    <name type="scientific">Eumeta variegata</name>
    <name type="common">Bagworm moth</name>
    <name type="synonym">Eumeta japonica</name>
    <dbReference type="NCBI Taxonomy" id="151549"/>
    <lineage>
        <taxon>Eukaryota</taxon>
        <taxon>Metazoa</taxon>
        <taxon>Ecdysozoa</taxon>
        <taxon>Arthropoda</taxon>
        <taxon>Hexapoda</taxon>
        <taxon>Insecta</taxon>
        <taxon>Pterygota</taxon>
        <taxon>Neoptera</taxon>
        <taxon>Endopterygota</taxon>
        <taxon>Lepidoptera</taxon>
        <taxon>Glossata</taxon>
        <taxon>Ditrysia</taxon>
        <taxon>Tineoidea</taxon>
        <taxon>Psychidae</taxon>
        <taxon>Oiketicinae</taxon>
        <taxon>Eumeta</taxon>
    </lineage>
</organism>
<keyword evidence="3" id="KW-1185">Reference proteome</keyword>
<dbReference type="AlphaFoldDB" id="A0A4C1UTK5"/>
<gene>
    <name evidence="2" type="ORF">EVAR_22739_1</name>
</gene>
<sequence>MKSPIESAVSIGAGAGEGARPRLRAADPNDVVRPPAPAAHVDVNNRALSPAVGRLSLVLLPDLFNKRRSRVKIADVRSTRVKPQDLTVNNSVGGGSRYVIRFARAESAWPLRAR</sequence>
<dbReference type="Proteomes" id="UP000299102">
    <property type="component" value="Unassembled WGS sequence"/>
</dbReference>
<protein>
    <submittedName>
        <fullName evidence="2">Uncharacterized protein</fullName>
    </submittedName>
</protein>
<feature type="region of interest" description="Disordered" evidence="1">
    <location>
        <begin position="1"/>
        <end position="29"/>
    </location>
</feature>
<comment type="caution">
    <text evidence="2">The sequence shown here is derived from an EMBL/GenBank/DDBJ whole genome shotgun (WGS) entry which is preliminary data.</text>
</comment>
<proteinExistence type="predicted"/>
<evidence type="ECO:0000256" key="1">
    <source>
        <dbReference type="SAM" id="MobiDB-lite"/>
    </source>
</evidence>
<evidence type="ECO:0000313" key="3">
    <source>
        <dbReference type="Proteomes" id="UP000299102"/>
    </source>
</evidence>
<evidence type="ECO:0000313" key="2">
    <source>
        <dbReference type="EMBL" id="GBP29367.1"/>
    </source>
</evidence>
<accession>A0A4C1UTK5</accession>
<name>A0A4C1UTK5_EUMVA</name>
<reference evidence="2 3" key="1">
    <citation type="journal article" date="2019" name="Commun. Biol.">
        <title>The bagworm genome reveals a unique fibroin gene that provides high tensile strength.</title>
        <authorList>
            <person name="Kono N."/>
            <person name="Nakamura H."/>
            <person name="Ohtoshi R."/>
            <person name="Tomita M."/>
            <person name="Numata K."/>
            <person name="Arakawa K."/>
        </authorList>
    </citation>
    <scope>NUCLEOTIDE SEQUENCE [LARGE SCALE GENOMIC DNA]</scope>
</reference>
<dbReference type="EMBL" id="BGZK01000219">
    <property type="protein sequence ID" value="GBP29367.1"/>
    <property type="molecule type" value="Genomic_DNA"/>
</dbReference>